<evidence type="ECO:0000313" key="5">
    <source>
        <dbReference type="Proteomes" id="UP000494120"/>
    </source>
</evidence>
<evidence type="ECO:0000256" key="1">
    <source>
        <dbReference type="SAM" id="MobiDB-lite"/>
    </source>
</evidence>
<reference evidence="4 5" key="1">
    <citation type="submission" date="2019-09" db="EMBL/GenBank/DDBJ databases">
        <authorList>
            <person name="Depoorter E."/>
        </authorList>
    </citation>
    <scope>NUCLEOTIDE SEQUENCE [LARGE SCALE GENOMIC DNA]</scope>
    <source>
        <strain evidence="4 5">R-17378</strain>
    </source>
</reference>
<proteinExistence type="inferred from homology"/>
<dbReference type="EMBL" id="CABVQG010000013">
    <property type="protein sequence ID" value="VWC78859.1"/>
    <property type="molecule type" value="Genomic_DNA"/>
</dbReference>
<evidence type="ECO:0000259" key="3">
    <source>
        <dbReference type="Pfam" id="PF20454"/>
    </source>
</evidence>
<dbReference type="Pfam" id="PF20454">
    <property type="entry name" value="GpA_nuclease"/>
    <property type="match status" value="1"/>
</dbReference>
<evidence type="ECO:0000313" key="4">
    <source>
        <dbReference type="EMBL" id="VWC78859.1"/>
    </source>
</evidence>
<feature type="domain" description="Terminase large subunit GpA endonuclease" evidence="3">
    <location>
        <begin position="351"/>
        <end position="630"/>
    </location>
</feature>
<sequence>MRRAWTPPPRISVPAWADRYRKLAKEAGSTSGNWETSTVEVARGPMLAVTEPGVHVVTTMVSTQLLKTALLENVFGYFAHLDPCPILLLQPKEDAAEQFSKERVSPLIRVTPVLRELVGTSKTRNADETLLFKAFPGGFLALAGAGSPDNLARRPVRVILADEVDKYPVTREGEPIALAEERTATFGVNWLSIRACSPTVEDESRIEASYKESDQRRASIACPHCGHRMFPDFFKHVDWDKRRDESGNVVEHYPKTARISCESCGQIWSEGDRLRALQTARWHQTRSFECCGSRHVPLDAYERAWRGPEDEREATTDAAIDVVWDWWESDRHAVYRAKCPECGEWKVDNEHAGFQASKLYSPWQKDKPADIAAKWLKAEGDEEKKQTWWNTQAGMPYRPNSGKALRLEALVARGERWAAEVPDGVAVITIGVDTQDYRFEVEVVGWGRNEESWSIAYEVIEGDMETPDPWERLDALLNRIWQRADGRPFEAMAVCIDSGGHHTQKVYDFSKARLGRKVWAIKGESAVSGKRNPVWPVKRPTRKTKASFRPVIIGVNAAKDTVRNRLHVEEAGAGFMHFPNDRDIGYFEQLTSERSVVKVSGGQKYRVWELPSGRANEALDCRVYAYAALCGLTHLGLKLNRRADLVAMPLDYDASQQAWVPSAPEEPAASVATPDAPSVDEKPVRRKLTNRLA</sequence>
<dbReference type="Pfam" id="PF05876">
    <property type="entry name" value="GpA_ATPase"/>
    <property type="match status" value="1"/>
</dbReference>
<feature type="compositionally biased region" description="Low complexity" evidence="1">
    <location>
        <begin position="663"/>
        <end position="674"/>
    </location>
</feature>
<feature type="region of interest" description="Disordered" evidence="1">
    <location>
        <begin position="663"/>
        <end position="693"/>
    </location>
</feature>
<dbReference type="InterPro" id="IPR051220">
    <property type="entry name" value="TFA_Chaperone"/>
</dbReference>
<gene>
    <name evidence="4" type="ORF">BLA17378_03775</name>
</gene>
<organism evidence="4 5">
    <name type="scientific">Burkholderia aenigmatica</name>
    <dbReference type="NCBI Taxonomy" id="2015348"/>
    <lineage>
        <taxon>Bacteria</taxon>
        <taxon>Pseudomonadati</taxon>
        <taxon>Pseudomonadota</taxon>
        <taxon>Betaproteobacteria</taxon>
        <taxon>Burkholderiales</taxon>
        <taxon>Burkholderiaceae</taxon>
        <taxon>Burkholderia</taxon>
        <taxon>Burkholderia cepacia complex</taxon>
    </lineage>
</organism>
<accession>A0ABY6XWU7</accession>
<dbReference type="InterPro" id="IPR046453">
    <property type="entry name" value="GpA_ATPase"/>
</dbReference>
<keyword evidence="5" id="KW-1185">Reference proteome</keyword>
<dbReference type="InterPro" id="IPR008866">
    <property type="entry name" value="Phage_lambda_GpA-like"/>
</dbReference>
<dbReference type="InterPro" id="IPR046454">
    <property type="entry name" value="GpA_endonuclease"/>
</dbReference>
<comment type="caution">
    <text evidence="4">The sequence shown here is derived from an EMBL/GenBank/DDBJ whole genome shotgun (WGS) entry which is preliminary data.</text>
</comment>
<dbReference type="Proteomes" id="UP000494120">
    <property type="component" value="Unassembled WGS sequence"/>
</dbReference>
<feature type="domain" description="Phage terminase large subunit GpA ATPase" evidence="2">
    <location>
        <begin position="29"/>
        <end position="282"/>
    </location>
</feature>
<feature type="compositionally biased region" description="Basic residues" evidence="1">
    <location>
        <begin position="684"/>
        <end position="693"/>
    </location>
</feature>
<dbReference type="PANTHER" id="PTHR34413">
    <property type="entry name" value="PROPHAGE TAIL FIBER ASSEMBLY PROTEIN HOMOLOG TFAE-RELATED-RELATED"/>
    <property type="match status" value="1"/>
</dbReference>
<dbReference type="HAMAP" id="MF_04144">
    <property type="entry name" value="TERL_LAMBDA"/>
    <property type="match status" value="1"/>
</dbReference>
<name>A0ABY6XWU7_9BURK</name>
<protein>
    <submittedName>
        <fullName evidence="4">Terminase</fullName>
    </submittedName>
</protein>
<evidence type="ECO:0000259" key="2">
    <source>
        <dbReference type="Pfam" id="PF05876"/>
    </source>
</evidence>
<dbReference type="PANTHER" id="PTHR34413:SF2">
    <property type="entry name" value="PROPHAGE TAIL FIBER ASSEMBLY PROTEIN HOMOLOG TFAE-RELATED"/>
    <property type="match status" value="1"/>
</dbReference>